<sequence>MERINSINREKKKMKGIGDHHSSGSPLVDDPINSLSDCLIESILSLLPLKDAARASLVSSRWRTLWTSAPLCIDDSSLHRQPSAFSTLRSENAWCRQAVFDIISKHQGPIQSCRLTRFDHPLFHVTVDRLLKILVDKHIQQLSLSFSNWRAKTGYLLPDSFFSCKTLLKLKLYICCLPKIVSPPIFPRIKEVVLTSVSLLDDSFITHLLSSPSLEKLHLYKCTGYQCIVVSSPNLMELVVTDRARLFGNVKEVTIESAPNLKSLVLSETATMGTVVSIKHAPKLALLGFICLDLVKLQIGGGTFKRESRSSDIVLCGPRTLLPSVKSLAVIVNFSDEKQILLMSSILQCFPFLETLDVKLVNRMTVNETNMEAVWVEGGPFSFLNHLKQVTLKGFSEHRAVVDFANFLILNALVLKEIALLCSTVDLCYKKNWVEERCRELRYKERSSPLKIEFLEDWVSHPKFAAWNLVLD</sequence>
<name>A0AAV8CGB2_9POAL</name>
<comment type="caution">
    <text evidence="3">The sequence shown here is derived from an EMBL/GenBank/DDBJ whole genome shotgun (WGS) entry which is preliminary data.</text>
</comment>
<reference evidence="3" key="1">
    <citation type="submission" date="2022-08" db="EMBL/GenBank/DDBJ databases">
        <authorList>
            <person name="Marques A."/>
        </authorList>
    </citation>
    <scope>NUCLEOTIDE SEQUENCE</scope>
    <source>
        <strain evidence="3">RhyPub2mFocal</strain>
        <tissue evidence="3">Leaves</tissue>
    </source>
</reference>
<gene>
    <name evidence="3" type="ORF">LUZ62_087911</name>
</gene>
<feature type="domain" description="F-box" evidence="2">
    <location>
        <begin position="35"/>
        <end position="75"/>
    </location>
</feature>
<dbReference type="InterPro" id="IPR001810">
    <property type="entry name" value="F-box_dom"/>
</dbReference>
<evidence type="ECO:0000313" key="4">
    <source>
        <dbReference type="Proteomes" id="UP001140206"/>
    </source>
</evidence>
<evidence type="ECO:0000259" key="2">
    <source>
        <dbReference type="SMART" id="SM00256"/>
    </source>
</evidence>
<dbReference type="Gene3D" id="3.80.10.10">
    <property type="entry name" value="Ribonuclease Inhibitor"/>
    <property type="match status" value="1"/>
</dbReference>
<dbReference type="PANTHER" id="PTHR32141">
    <property type="match status" value="1"/>
</dbReference>
<dbReference type="SMART" id="SM00256">
    <property type="entry name" value="FBOX"/>
    <property type="match status" value="1"/>
</dbReference>
<dbReference type="Pfam" id="PF24758">
    <property type="entry name" value="LRR_At5g56370"/>
    <property type="match status" value="1"/>
</dbReference>
<accession>A0AAV8CGB2</accession>
<dbReference type="SUPFAM" id="SSF81383">
    <property type="entry name" value="F-box domain"/>
    <property type="match status" value="1"/>
</dbReference>
<dbReference type="Gene3D" id="1.20.1280.50">
    <property type="match status" value="1"/>
</dbReference>
<dbReference type="InterPro" id="IPR036047">
    <property type="entry name" value="F-box-like_dom_sf"/>
</dbReference>
<protein>
    <submittedName>
        <fullName evidence="3">F-box/RNI-like/FBD-like domains-containing protein</fullName>
    </submittedName>
</protein>
<feature type="region of interest" description="Disordered" evidence="1">
    <location>
        <begin position="1"/>
        <end position="25"/>
    </location>
</feature>
<dbReference type="Proteomes" id="UP001140206">
    <property type="component" value="Chromosome 5"/>
</dbReference>
<dbReference type="Pfam" id="PF08387">
    <property type="entry name" value="FBD"/>
    <property type="match status" value="1"/>
</dbReference>
<dbReference type="InterPro" id="IPR055302">
    <property type="entry name" value="F-box_dom-containing"/>
</dbReference>
<dbReference type="InterPro" id="IPR006566">
    <property type="entry name" value="FBD"/>
</dbReference>
<keyword evidence="4" id="KW-1185">Reference proteome</keyword>
<dbReference type="PANTHER" id="PTHR32141:SF179">
    <property type="entry name" value="F-BOX DOMAIN-CONTAINING PROTEIN"/>
    <property type="match status" value="1"/>
</dbReference>
<dbReference type="EMBL" id="JAMFTS010000005">
    <property type="protein sequence ID" value="KAJ4753506.1"/>
    <property type="molecule type" value="Genomic_DNA"/>
</dbReference>
<evidence type="ECO:0000256" key="1">
    <source>
        <dbReference type="SAM" id="MobiDB-lite"/>
    </source>
</evidence>
<dbReference type="InterPro" id="IPR032675">
    <property type="entry name" value="LRR_dom_sf"/>
</dbReference>
<dbReference type="InterPro" id="IPR055411">
    <property type="entry name" value="LRR_FXL15/At3g58940/PEG3-like"/>
</dbReference>
<proteinExistence type="predicted"/>
<organism evidence="3 4">
    <name type="scientific">Rhynchospora pubera</name>
    <dbReference type="NCBI Taxonomy" id="906938"/>
    <lineage>
        <taxon>Eukaryota</taxon>
        <taxon>Viridiplantae</taxon>
        <taxon>Streptophyta</taxon>
        <taxon>Embryophyta</taxon>
        <taxon>Tracheophyta</taxon>
        <taxon>Spermatophyta</taxon>
        <taxon>Magnoliopsida</taxon>
        <taxon>Liliopsida</taxon>
        <taxon>Poales</taxon>
        <taxon>Cyperaceae</taxon>
        <taxon>Cyperoideae</taxon>
        <taxon>Rhynchosporeae</taxon>
        <taxon>Rhynchospora</taxon>
    </lineage>
</organism>
<dbReference type="SUPFAM" id="SSF52047">
    <property type="entry name" value="RNI-like"/>
    <property type="match status" value="1"/>
</dbReference>
<dbReference type="Pfam" id="PF00646">
    <property type="entry name" value="F-box"/>
    <property type="match status" value="1"/>
</dbReference>
<evidence type="ECO:0000313" key="3">
    <source>
        <dbReference type="EMBL" id="KAJ4753506.1"/>
    </source>
</evidence>
<dbReference type="AlphaFoldDB" id="A0AAV8CGB2"/>